<dbReference type="AlphaFoldDB" id="A0A0N1EN80"/>
<dbReference type="Pfam" id="PF01740">
    <property type="entry name" value="STAS"/>
    <property type="match status" value="1"/>
</dbReference>
<dbReference type="GO" id="GO:0043856">
    <property type="term" value="F:anti-sigma factor antagonist activity"/>
    <property type="evidence" value="ECO:0007669"/>
    <property type="project" value="TreeGrafter"/>
</dbReference>
<gene>
    <name evidence="2" type="ORF">ADS77_06800</name>
</gene>
<dbReference type="PROSITE" id="PS50801">
    <property type="entry name" value="STAS"/>
    <property type="match status" value="1"/>
</dbReference>
<dbReference type="Gene3D" id="3.30.750.24">
    <property type="entry name" value="STAS domain"/>
    <property type="match status" value="1"/>
</dbReference>
<evidence type="ECO:0000313" key="2">
    <source>
        <dbReference type="EMBL" id="KPH64113.1"/>
    </source>
</evidence>
<dbReference type="CDD" id="cd07043">
    <property type="entry name" value="STAS_anti-anti-sigma_factors"/>
    <property type="match status" value="1"/>
</dbReference>
<protein>
    <submittedName>
        <fullName evidence="2">Anti-anti-sigma factor</fullName>
    </submittedName>
</protein>
<dbReference type="PANTHER" id="PTHR33495">
    <property type="entry name" value="ANTI-SIGMA FACTOR ANTAGONIST TM_1081-RELATED-RELATED"/>
    <property type="match status" value="1"/>
</dbReference>
<proteinExistence type="predicted"/>
<dbReference type="SUPFAM" id="SSF52091">
    <property type="entry name" value="SpoIIaa-like"/>
    <property type="match status" value="1"/>
</dbReference>
<keyword evidence="3" id="KW-1185">Reference proteome</keyword>
<organism evidence="2 3">
    <name type="scientific">Pseudoalteromonas porphyrae</name>
    <dbReference type="NCBI Taxonomy" id="187330"/>
    <lineage>
        <taxon>Bacteria</taxon>
        <taxon>Pseudomonadati</taxon>
        <taxon>Pseudomonadota</taxon>
        <taxon>Gammaproteobacteria</taxon>
        <taxon>Alteromonadales</taxon>
        <taxon>Pseudoalteromonadaceae</taxon>
        <taxon>Pseudoalteromonas</taxon>
    </lineage>
</organism>
<feature type="domain" description="STAS" evidence="1">
    <location>
        <begin position="1"/>
        <end position="106"/>
    </location>
</feature>
<sequence length="106" mass="11798">MTSSINANSDIQIIALPTDFSGLTVDTFKDQFEQLAHSPEPQIILDFSKTEFIDSSGIGAMVFLYKRIEKNGQKLALLNVSGQPHKLMSLLRVDKTIPFIEQSDVI</sequence>
<reference evidence="2 3" key="1">
    <citation type="submission" date="2015-08" db="EMBL/GenBank/DDBJ databases">
        <title>Draft Genome Sequence of Pseudoalteromonas porphyrae UCD-SED14.</title>
        <authorList>
            <person name="Coil D.A."/>
            <person name="Jospin G."/>
            <person name="Lee R.D."/>
            <person name="Eisen J.A."/>
        </authorList>
    </citation>
    <scope>NUCLEOTIDE SEQUENCE [LARGE SCALE GENOMIC DNA]</scope>
    <source>
        <strain evidence="2 3">UCD-SED14</strain>
    </source>
</reference>
<comment type="caution">
    <text evidence="2">The sequence shown here is derived from an EMBL/GenBank/DDBJ whole genome shotgun (WGS) entry which is preliminary data.</text>
</comment>
<accession>A0A0N1EN80</accession>
<dbReference type="EMBL" id="LHPH01000006">
    <property type="protein sequence ID" value="KPH64113.1"/>
    <property type="molecule type" value="Genomic_DNA"/>
</dbReference>
<dbReference type="InterPro" id="IPR002645">
    <property type="entry name" value="STAS_dom"/>
</dbReference>
<dbReference type="Proteomes" id="UP000037848">
    <property type="component" value="Unassembled WGS sequence"/>
</dbReference>
<name>A0A0N1EN80_9GAMM</name>
<dbReference type="InterPro" id="IPR036513">
    <property type="entry name" value="STAS_dom_sf"/>
</dbReference>
<dbReference type="OrthoDB" id="9796076at2"/>
<dbReference type="RefSeq" id="WP_054453552.1">
    <property type="nucleotide sequence ID" value="NZ_LHPH01000006.1"/>
</dbReference>
<evidence type="ECO:0000259" key="1">
    <source>
        <dbReference type="PROSITE" id="PS50801"/>
    </source>
</evidence>
<evidence type="ECO:0000313" key="3">
    <source>
        <dbReference type="Proteomes" id="UP000037848"/>
    </source>
</evidence>
<dbReference type="PATRIC" id="fig|187330.3.peg.3383"/>
<dbReference type="STRING" id="187330.AMS58_08325"/>